<gene>
    <name evidence="2" type="ORF">ACFYM3_26825</name>
</gene>
<keyword evidence="1" id="KW-0812">Transmembrane</keyword>
<keyword evidence="1" id="KW-0472">Membrane</keyword>
<feature type="transmembrane region" description="Helical" evidence="1">
    <location>
        <begin position="16"/>
        <end position="36"/>
    </location>
</feature>
<sequence>MAARPHPEAEVPAVDWWVWLVVVMLLAAGTGILAGIQTRRRRGGAIVVRRTRPKGKGKAA</sequence>
<keyword evidence="3" id="KW-1185">Reference proteome</keyword>
<accession>A0ABW6LIC0</accession>
<evidence type="ECO:0000313" key="3">
    <source>
        <dbReference type="Proteomes" id="UP001601288"/>
    </source>
</evidence>
<proteinExistence type="predicted"/>
<reference evidence="2 3" key="1">
    <citation type="submission" date="2024-10" db="EMBL/GenBank/DDBJ databases">
        <title>The Natural Products Discovery Center: Release of the First 8490 Sequenced Strains for Exploring Actinobacteria Biosynthetic Diversity.</title>
        <authorList>
            <person name="Kalkreuter E."/>
            <person name="Kautsar S.A."/>
            <person name="Yang D."/>
            <person name="Bader C.D."/>
            <person name="Teijaro C.N."/>
            <person name="Fluegel L."/>
            <person name="Davis C.M."/>
            <person name="Simpson J.R."/>
            <person name="Lauterbach L."/>
            <person name="Steele A.D."/>
            <person name="Gui C."/>
            <person name="Meng S."/>
            <person name="Li G."/>
            <person name="Viehrig K."/>
            <person name="Ye F."/>
            <person name="Su P."/>
            <person name="Kiefer A.F."/>
            <person name="Nichols A."/>
            <person name="Cepeda A.J."/>
            <person name="Yan W."/>
            <person name="Fan B."/>
            <person name="Jiang Y."/>
            <person name="Adhikari A."/>
            <person name="Zheng C.-J."/>
            <person name="Schuster L."/>
            <person name="Cowan T.M."/>
            <person name="Smanski M.J."/>
            <person name="Chevrette M.G."/>
            <person name="De Carvalho L.P.S."/>
            <person name="Shen B."/>
        </authorList>
    </citation>
    <scope>NUCLEOTIDE SEQUENCE [LARGE SCALE GENOMIC DNA]</scope>
    <source>
        <strain evidence="2 3">NPDC007066</strain>
    </source>
</reference>
<evidence type="ECO:0000313" key="2">
    <source>
        <dbReference type="EMBL" id="MFE9228183.1"/>
    </source>
</evidence>
<protein>
    <submittedName>
        <fullName evidence="2">Uncharacterized protein</fullName>
    </submittedName>
</protein>
<dbReference type="RefSeq" id="WP_358285988.1">
    <property type="nucleotide sequence ID" value="NZ_JBEYGJ010000024.1"/>
</dbReference>
<comment type="caution">
    <text evidence="2">The sequence shown here is derived from an EMBL/GenBank/DDBJ whole genome shotgun (WGS) entry which is preliminary data.</text>
</comment>
<dbReference type="EMBL" id="JBIAFP010000017">
    <property type="protein sequence ID" value="MFE9228183.1"/>
    <property type="molecule type" value="Genomic_DNA"/>
</dbReference>
<dbReference type="Proteomes" id="UP001601288">
    <property type="component" value="Unassembled WGS sequence"/>
</dbReference>
<organism evidence="2 3">
    <name type="scientific">Streptomyces massasporeus</name>
    <dbReference type="NCBI Taxonomy" id="67324"/>
    <lineage>
        <taxon>Bacteria</taxon>
        <taxon>Bacillati</taxon>
        <taxon>Actinomycetota</taxon>
        <taxon>Actinomycetes</taxon>
        <taxon>Kitasatosporales</taxon>
        <taxon>Streptomycetaceae</taxon>
        <taxon>Streptomyces</taxon>
    </lineage>
</organism>
<keyword evidence="1" id="KW-1133">Transmembrane helix</keyword>
<evidence type="ECO:0000256" key="1">
    <source>
        <dbReference type="SAM" id="Phobius"/>
    </source>
</evidence>
<name>A0ABW6LIC0_9ACTN</name>